<evidence type="ECO:0000313" key="1">
    <source>
        <dbReference type="EMBL" id="KAE9979153.1"/>
    </source>
</evidence>
<evidence type="ECO:0000313" key="2">
    <source>
        <dbReference type="Proteomes" id="UP000490939"/>
    </source>
</evidence>
<evidence type="ECO:0008006" key="3">
    <source>
        <dbReference type="Google" id="ProtNLM"/>
    </source>
</evidence>
<reference evidence="1 2" key="1">
    <citation type="submission" date="2019-07" db="EMBL/GenBank/DDBJ databases">
        <title>Venturia inaequalis Genome Resource.</title>
        <authorList>
            <person name="Lichtner F.J."/>
        </authorList>
    </citation>
    <scope>NUCLEOTIDE SEQUENCE [LARGE SCALE GENOMIC DNA]</scope>
    <source>
        <strain evidence="1 2">DMI_063113</strain>
    </source>
</reference>
<proteinExistence type="predicted"/>
<name>A0A8H3V0V2_VENIN</name>
<gene>
    <name evidence="1" type="ORF">EG327_007150</name>
</gene>
<keyword evidence="2" id="KW-1185">Reference proteome</keyword>
<dbReference type="AlphaFoldDB" id="A0A8H3V0V2"/>
<protein>
    <recommendedName>
        <fullName evidence="3">Aminoglycoside phosphotransferase domain-containing protein</fullName>
    </recommendedName>
</protein>
<sequence>MEYCGDDWPVMADGSKYDGKQLLTLVREGRSPFQGAWDVNLLIEEMEEKLSTRILDIPMVYDGANYYGIYVKVSGGMDIIARLNKADVNWPNYSAWPFHKLVPEVEFEAAVYELLKNAPHTEASELHFYRVPIQHLESRTEIPADISGRALFLFGRSEGEKNLYADLCAKERTYLLRHAAKIRATLFNHALPLEFVETWFLERLFEQKPVSWDLQVASTRKFCLELFTSKIEATIRNVGDMIGWPSDNVVVGPIAFAAKKSLLDFIPAMLPSGNDELCYYRLVLEHGDYGIHNMSIQRPENGTLRISSLFDWETGSIVPALLSDPTFWVKAGGVGVAENGDAKLVDVSKSATAEEIKTRMAEAQEYTTKLFKDSPEYYRAIVAGRDARHLWFTLRAWRGGDPEKYFGALGAWAEARMKEMREESL</sequence>
<comment type="caution">
    <text evidence="1">The sequence shown here is derived from an EMBL/GenBank/DDBJ whole genome shotgun (WGS) entry which is preliminary data.</text>
</comment>
<accession>A0A8H3V0V2</accession>
<dbReference type="EMBL" id="WNWR01000422">
    <property type="protein sequence ID" value="KAE9979153.1"/>
    <property type="molecule type" value="Genomic_DNA"/>
</dbReference>
<dbReference type="Proteomes" id="UP000490939">
    <property type="component" value="Unassembled WGS sequence"/>
</dbReference>
<organism evidence="1 2">
    <name type="scientific">Venturia inaequalis</name>
    <name type="common">Apple scab fungus</name>
    <dbReference type="NCBI Taxonomy" id="5025"/>
    <lineage>
        <taxon>Eukaryota</taxon>
        <taxon>Fungi</taxon>
        <taxon>Dikarya</taxon>
        <taxon>Ascomycota</taxon>
        <taxon>Pezizomycotina</taxon>
        <taxon>Dothideomycetes</taxon>
        <taxon>Pleosporomycetidae</taxon>
        <taxon>Venturiales</taxon>
        <taxon>Venturiaceae</taxon>
        <taxon>Venturia</taxon>
    </lineage>
</organism>
<dbReference type="OrthoDB" id="3554464at2759"/>